<dbReference type="Gene3D" id="3.60.110.10">
    <property type="entry name" value="Carbon-nitrogen hydrolase"/>
    <property type="match status" value="1"/>
</dbReference>
<dbReference type="CDD" id="cd07574">
    <property type="entry name" value="nitrilase_Rim1_like"/>
    <property type="match status" value="1"/>
</dbReference>
<dbReference type="SUPFAM" id="SSF56317">
    <property type="entry name" value="Carbon-nitrogen hydrolase"/>
    <property type="match status" value="1"/>
</dbReference>
<proteinExistence type="predicted"/>
<dbReference type="PANTHER" id="PTHR23088:SF50">
    <property type="entry name" value="HYDROLASE YHCX"/>
    <property type="match status" value="1"/>
</dbReference>
<organism evidence="2 3">
    <name type="scientific">Rhodococcus koreensis</name>
    <dbReference type="NCBI Taxonomy" id="99653"/>
    <lineage>
        <taxon>Bacteria</taxon>
        <taxon>Bacillati</taxon>
        <taxon>Actinomycetota</taxon>
        <taxon>Actinomycetes</taxon>
        <taxon>Mycobacteriales</taxon>
        <taxon>Nocardiaceae</taxon>
        <taxon>Rhodococcus</taxon>
    </lineage>
</organism>
<reference evidence="3" key="1">
    <citation type="submission" date="2016-10" db="EMBL/GenBank/DDBJ databases">
        <authorList>
            <person name="Varghese N."/>
            <person name="Submissions S."/>
        </authorList>
    </citation>
    <scope>NUCLEOTIDE SEQUENCE [LARGE SCALE GENOMIC DNA]</scope>
    <source>
        <strain evidence="3">DSM 44498</strain>
    </source>
</reference>
<dbReference type="Proteomes" id="UP000183561">
    <property type="component" value="Unassembled WGS sequence"/>
</dbReference>
<dbReference type="InterPro" id="IPR003010">
    <property type="entry name" value="C-N_Hydrolase"/>
</dbReference>
<dbReference type="OrthoDB" id="9811121at2"/>
<dbReference type="PROSITE" id="PS50263">
    <property type="entry name" value="CN_HYDROLASE"/>
    <property type="match status" value="1"/>
</dbReference>
<dbReference type="GO" id="GO:0016787">
    <property type="term" value="F:hydrolase activity"/>
    <property type="evidence" value="ECO:0007669"/>
    <property type="project" value="UniProtKB-KW"/>
</dbReference>
<gene>
    <name evidence="2" type="ORF">SAMN04490239_6546</name>
</gene>
<dbReference type="InterPro" id="IPR036526">
    <property type="entry name" value="C-N_Hydrolase_sf"/>
</dbReference>
<keyword evidence="2" id="KW-0378">Hydrolase</keyword>
<dbReference type="Pfam" id="PF00795">
    <property type="entry name" value="CN_hydrolase"/>
    <property type="match status" value="1"/>
</dbReference>
<protein>
    <submittedName>
        <fullName evidence="2">Predicted amidohydrolase</fullName>
    </submittedName>
</protein>
<evidence type="ECO:0000259" key="1">
    <source>
        <dbReference type="PROSITE" id="PS50263"/>
    </source>
</evidence>
<evidence type="ECO:0000313" key="3">
    <source>
        <dbReference type="Proteomes" id="UP000183561"/>
    </source>
</evidence>
<feature type="domain" description="CN hydrolase" evidence="1">
    <location>
        <begin position="5"/>
        <end position="260"/>
    </location>
</feature>
<sequence>MSDSITISAASFAIRPVSSFDEFADHSRGLLDQAAGSDLVLFPELFTLELFTIADSWQDDPVTELTRIGDYTREYRSLFISEARKRNQFIAAGSHLEYREDGYYNIAYIFGPDGEQYEHRKTHIFPAEADWSTREGDDMDVFELPFATVGFNVCYETEIPECASSLAEQGAEIILCPSYTFTEYGYWRVRHCAQARAIENQVYFAHCATGGAPGGPIPSGWTQSSILSPCDLPWTPSGVVAQAPVANTENVVTGVVDLDVLRRNRLDGAATTFQDRRRRVESYRRWPSHTTARQLG</sequence>
<dbReference type="AlphaFoldDB" id="A0A1H4XHA4"/>
<evidence type="ECO:0000313" key="2">
    <source>
        <dbReference type="EMBL" id="SED04251.1"/>
    </source>
</evidence>
<accession>A0A1H4XHA4</accession>
<dbReference type="EMBL" id="FNSV01000005">
    <property type="protein sequence ID" value="SED04251.1"/>
    <property type="molecule type" value="Genomic_DNA"/>
</dbReference>
<name>A0A1H4XHA4_9NOCA</name>
<dbReference type="RefSeq" id="WP_072937266.1">
    <property type="nucleotide sequence ID" value="NZ_FNSV01000005.1"/>
</dbReference>
<keyword evidence="3" id="KW-1185">Reference proteome</keyword>
<dbReference type="PANTHER" id="PTHR23088">
    <property type="entry name" value="NITRILASE-RELATED"/>
    <property type="match status" value="1"/>
</dbReference>